<evidence type="ECO:0000313" key="2">
    <source>
        <dbReference type="EMBL" id="KKK66668.1"/>
    </source>
</evidence>
<gene>
    <name evidence="2" type="ORF">LCGC14_2961760</name>
</gene>
<sequence>MTAFLGFSIGENLLRYSHSIQADKFLISKKPALRKRTIGAQITTSSNVQFTPAQLLSGLILRDPGAARADKVPSAAHLIAALGPAAFVGASFEFVLQNDASGAETITLTADGAKTTMVGTMTVAQNYNKRFLVVVTNVTSSVLAAYSVYSLGTYVF</sequence>
<accession>A0A0F8XCV2</accession>
<evidence type="ECO:0000256" key="1">
    <source>
        <dbReference type="SAM" id="Phobius"/>
    </source>
</evidence>
<protein>
    <submittedName>
        <fullName evidence="2">Uncharacterized protein</fullName>
    </submittedName>
</protein>
<dbReference type="EMBL" id="LAZR01059972">
    <property type="protein sequence ID" value="KKK66668.1"/>
    <property type="molecule type" value="Genomic_DNA"/>
</dbReference>
<feature type="transmembrane region" description="Helical" evidence="1">
    <location>
        <begin position="131"/>
        <end position="149"/>
    </location>
</feature>
<comment type="caution">
    <text evidence="2">The sequence shown here is derived from an EMBL/GenBank/DDBJ whole genome shotgun (WGS) entry which is preliminary data.</text>
</comment>
<proteinExistence type="predicted"/>
<keyword evidence="1" id="KW-0812">Transmembrane</keyword>
<keyword evidence="1" id="KW-0472">Membrane</keyword>
<name>A0A0F8XCV2_9ZZZZ</name>
<keyword evidence="1" id="KW-1133">Transmembrane helix</keyword>
<dbReference type="AlphaFoldDB" id="A0A0F8XCV2"/>
<reference evidence="2" key="1">
    <citation type="journal article" date="2015" name="Nature">
        <title>Complex archaea that bridge the gap between prokaryotes and eukaryotes.</title>
        <authorList>
            <person name="Spang A."/>
            <person name="Saw J.H."/>
            <person name="Jorgensen S.L."/>
            <person name="Zaremba-Niedzwiedzka K."/>
            <person name="Martijn J."/>
            <person name="Lind A.E."/>
            <person name="van Eijk R."/>
            <person name="Schleper C."/>
            <person name="Guy L."/>
            <person name="Ettema T.J."/>
        </authorList>
    </citation>
    <scope>NUCLEOTIDE SEQUENCE</scope>
</reference>
<organism evidence="2">
    <name type="scientific">marine sediment metagenome</name>
    <dbReference type="NCBI Taxonomy" id="412755"/>
    <lineage>
        <taxon>unclassified sequences</taxon>
        <taxon>metagenomes</taxon>
        <taxon>ecological metagenomes</taxon>
    </lineage>
</organism>